<reference evidence="13" key="2">
    <citation type="journal article" date="2012" name="G3 (Bethesda)">
        <title>Pichia sorbitophila, an interspecies yeast hybrid reveals early steps of genome resolution following polyploidization.</title>
        <authorList>
            <person name="Leh Louis V."/>
            <person name="Despons L."/>
            <person name="Friedrich A."/>
            <person name="Martin T."/>
            <person name="Durrens P."/>
            <person name="Casaregola S."/>
            <person name="Neuveglise C."/>
            <person name="Fairhead C."/>
            <person name="Marck C."/>
            <person name="Cruz J.A."/>
            <person name="Straub M.L."/>
            <person name="Kugler V."/>
            <person name="Sacerdot C."/>
            <person name="Uzunov Z."/>
            <person name="Thierry A."/>
            <person name="Weiss S."/>
            <person name="Bleykasten C."/>
            <person name="De Montigny J."/>
            <person name="Jacques N."/>
            <person name="Jung P."/>
            <person name="Lemaire M."/>
            <person name="Mallet S."/>
            <person name="Morel G."/>
            <person name="Richard G.F."/>
            <person name="Sarkar A."/>
            <person name="Savel G."/>
            <person name="Schacherer J."/>
            <person name="Seret M.L."/>
            <person name="Talla E."/>
            <person name="Samson G."/>
            <person name="Jubin C."/>
            <person name="Poulain J."/>
            <person name="Vacherie B."/>
            <person name="Barbe V."/>
            <person name="Pelletier E."/>
            <person name="Sherman D.J."/>
            <person name="Westhof E."/>
            <person name="Weissenbach J."/>
            <person name="Baret P.V."/>
            <person name="Wincker P."/>
            <person name="Gaillardin C."/>
            <person name="Dujon B."/>
            <person name="Souciet J.L."/>
        </authorList>
    </citation>
    <scope>NUCLEOTIDE SEQUENCE [LARGE SCALE GENOMIC DNA]</scope>
    <source>
        <strain evidence="13">ATCC MYA-4447 / BCRC 22081 / CBS 7064 / NBRC 10061 / NRRL Y-12695</strain>
    </source>
</reference>
<keyword evidence="8" id="KW-0479">Metal-binding</keyword>
<dbReference type="InterPro" id="IPR054692">
    <property type="entry name" value="LeuA-like_post-cat"/>
</dbReference>
<evidence type="ECO:0000313" key="11">
    <source>
        <dbReference type="EMBL" id="CCE72902.1"/>
    </source>
</evidence>
<dbReference type="OMA" id="EYCNQME"/>
<keyword evidence="6" id="KW-0028">Amino-acid biosynthesis</keyword>
<dbReference type="STRING" id="559304.G8YU62"/>
<dbReference type="GO" id="GO:0005739">
    <property type="term" value="C:mitochondrion"/>
    <property type="evidence" value="ECO:0007669"/>
    <property type="project" value="TreeGrafter"/>
</dbReference>
<dbReference type="Proteomes" id="UP000005222">
    <property type="component" value="Chromosome A"/>
</dbReference>
<dbReference type="GO" id="GO:0046872">
    <property type="term" value="F:metal ion binding"/>
    <property type="evidence" value="ECO:0007669"/>
    <property type="project" value="UniProtKB-KW"/>
</dbReference>
<dbReference type="EC" id="2.3.3.13" evidence="4"/>
<organism evidence="12 13">
    <name type="scientific">Pichia sorbitophila (strain ATCC MYA-4447 / BCRC 22081 / CBS 7064 / NBRC 10061 / NRRL Y-12695)</name>
    <name type="common">Hybrid yeast</name>
    <dbReference type="NCBI Taxonomy" id="559304"/>
    <lineage>
        <taxon>Eukaryota</taxon>
        <taxon>Fungi</taxon>
        <taxon>Dikarya</taxon>
        <taxon>Ascomycota</taxon>
        <taxon>Saccharomycotina</taxon>
        <taxon>Pichiomycetes</taxon>
        <taxon>Debaryomycetaceae</taxon>
        <taxon>Millerozyma</taxon>
    </lineage>
</organism>
<evidence type="ECO:0000313" key="12">
    <source>
        <dbReference type="EMBL" id="CCE73463.1"/>
    </source>
</evidence>
<dbReference type="AlphaFoldDB" id="G8YU62"/>
<proteinExistence type="inferred from homology"/>
<dbReference type="Gene3D" id="3.30.160.270">
    <property type="match status" value="1"/>
</dbReference>
<dbReference type="PANTHER" id="PTHR46911">
    <property type="match status" value="1"/>
</dbReference>
<dbReference type="InterPro" id="IPR036230">
    <property type="entry name" value="LeuA_allosteric_dom_sf"/>
</dbReference>
<dbReference type="PROSITE" id="PS00815">
    <property type="entry name" value="AIPM_HOMOCIT_SYNTH_1"/>
    <property type="match status" value="1"/>
</dbReference>
<dbReference type="InterPro" id="IPR013785">
    <property type="entry name" value="Aldolase_TIM"/>
</dbReference>
<reference evidence="12" key="1">
    <citation type="submission" date="2011-10" db="EMBL/GenBank/DDBJ databases">
        <authorList>
            <person name="Genoscope - CEA"/>
        </authorList>
    </citation>
    <scope>NUCLEOTIDE SEQUENCE</scope>
    <source>
        <strain evidence="12">CBS 7064</strain>
    </source>
</reference>
<dbReference type="Pfam" id="PF08502">
    <property type="entry name" value="LeuA_dimer"/>
    <property type="match status" value="1"/>
</dbReference>
<dbReference type="PANTHER" id="PTHR46911:SF2">
    <property type="entry name" value="2-ISOPROPYLMALATE SYNTHASE-RELATED"/>
    <property type="match status" value="1"/>
</dbReference>
<dbReference type="FunCoup" id="G8YU62">
    <property type="interactions" value="334"/>
</dbReference>
<dbReference type="HAMAP" id="MF_00572">
    <property type="entry name" value="LeuA_type2"/>
    <property type="match status" value="1"/>
</dbReference>
<dbReference type="PROSITE" id="PS00816">
    <property type="entry name" value="AIPM_HOMOCIT_SYNTH_2"/>
    <property type="match status" value="1"/>
</dbReference>
<dbReference type="Gene3D" id="3.20.20.70">
    <property type="entry name" value="Aldolase class I"/>
    <property type="match status" value="1"/>
</dbReference>
<dbReference type="SMART" id="SM00917">
    <property type="entry name" value="LeuA_dimer"/>
    <property type="match status" value="1"/>
</dbReference>
<dbReference type="PROSITE" id="PS50991">
    <property type="entry name" value="PYR_CT"/>
    <property type="match status" value="1"/>
</dbReference>
<dbReference type="HOGENOM" id="CLU_004588_3_0_1"/>
<comment type="cofactor">
    <cofactor evidence="1">
        <name>a divalent metal cation</name>
        <dbReference type="ChEBI" id="CHEBI:60240"/>
    </cofactor>
</comment>
<evidence type="ECO:0000256" key="5">
    <source>
        <dbReference type="ARBA" id="ARBA00022430"/>
    </source>
</evidence>
<accession>G8YU62</accession>
<dbReference type="InterPro" id="IPR039371">
    <property type="entry name" value="LeuA_N_DRE-TIM"/>
</dbReference>
<name>G8YU62_PICSO</name>
<evidence type="ECO:0000256" key="6">
    <source>
        <dbReference type="ARBA" id="ARBA00022605"/>
    </source>
</evidence>
<dbReference type="GO" id="GO:0003852">
    <property type="term" value="F:2-isopropylmalate synthase activity"/>
    <property type="evidence" value="ECO:0007669"/>
    <property type="project" value="UniProtKB-EC"/>
</dbReference>
<dbReference type="NCBIfam" id="NF002991">
    <property type="entry name" value="PRK03739.1"/>
    <property type="match status" value="1"/>
</dbReference>
<evidence type="ECO:0000256" key="8">
    <source>
        <dbReference type="ARBA" id="ARBA00022723"/>
    </source>
</evidence>
<evidence type="ECO:0000256" key="9">
    <source>
        <dbReference type="ARBA" id="ARBA00023304"/>
    </source>
</evidence>
<dbReference type="EMBL" id="FO082058">
    <property type="protein sequence ID" value="CCE73463.1"/>
    <property type="molecule type" value="Genomic_DNA"/>
</dbReference>
<keyword evidence="13" id="KW-1185">Reference proteome</keyword>
<dbReference type="InterPro" id="IPR005668">
    <property type="entry name" value="IPM_Synthase"/>
</dbReference>
<dbReference type="InterPro" id="IPR002034">
    <property type="entry name" value="AIPM/Hcit_synth_CS"/>
</dbReference>
<evidence type="ECO:0000256" key="4">
    <source>
        <dbReference type="ARBA" id="ARBA00012973"/>
    </source>
</evidence>
<sequence>MFKQTLKLFRNMSSAAKGSNMLKDPSTKYIPYKTVDLPDRRWPNNRITKAPRWLTTDLRDGNQSLPDPMSIPEKKEYFRKLVELGFKEIEVAFPSASQTDFDFTRYAVENAPDDVSIQVLTQSREHLIRRTVESVKGAKKATVHVYLATSDLFRDVVFNMSRQDVIDKSVETTRFLRSLTKDDPNMQDTEWTYEFSPETFSDTPVDFALEVCEAVKREWEPTAEVPLIFNLPATVEVGPPNVYADQIEYFCRNISEREKVCVSVHPHNDRGCGVAAAELGVMAGADRVEGCLFGNGERTGNVDLVTLALNLYTQGISPNLDFSDMQSVIDVVERCNKIPIHARTPYGGSLVVCAFSGSHQDAIKKGFVKAEERMARGDTKWAIPYLPLDPKDIGRTYEAVIRVNSQSGKGGAAWVILRCMGLDLPRPLQVAFSGLVQAKADSLGRELKTAEITNLFKECYMCSEAAPISLSSFEVTSVKDASSPTKSRRIAATIVVNGKQEEIVGYGNGPVSAFVDAISNKVNILFEVVNYNEHSLGTGTEGKAATYIELSYLDENKAKTTQWGCGIDSDTSQASLEAILAIANKVIEKGEL</sequence>
<dbReference type="SUPFAM" id="SSF110921">
    <property type="entry name" value="2-isopropylmalate synthase LeuA, allosteric (dimerisation) domain"/>
    <property type="match status" value="1"/>
</dbReference>
<keyword evidence="7" id="KW-0808">Transferase</keyword>
<dbReference type="InterPro" id="IPR013709">
    <property type="entry name" value="2-isopropylmalate_synth_dimer"/>
</dbReference>
<dbReference type="SUPFAM" id="SSF51569">
    <property type="entry name" value="Aldolase"/>
    <property type="match status" value="1"/>
</dbReference>
<dbReference type="SUPFAM" id="SSF89000">
    <property type="entry name" value="post-HMGL domain-like"/>
    <property type="match status" value="1"/>
</dbReference>
<dbReference type="GO" id="GO:0009098">
    <property type="term" value="P:L-leucine biosynthetic process"/>
    <property type="evidence" value="ECO:0007669"/>
    <property type="project" value="UniProtKB-KW"/>
</dbReference>
<dbReference type="Proteomes" id="UP000005222">
    <property type="component" value="Chromosome B"/>
</dbReference>
<dbReference type="InterPro" id="IPR000891">
    <property type="entry name" value="PYR_CT"/>
</dbReference>
<dbReference type="FunFam" id="3.20.20.70:FF:000045">
    <property type="entry name" value="2-isopropylmalate synthase"/>
    <property type="match status" value="1"/>
</dbReference>
<keyword evidence="5" id="KW-0432">Leucine biosynthesis</keyword>
<evidence type="ECO:0000313" key="13">
    <source>
        <dbReference type="Proteomes" id="UP000005222"/>
    </source>
</evidence>
<evidence type="ECO:0000259" key="10">
    <source>
        <dbReference type="PROSITE" id="PS50991"/>
    </source>
</evidence>
<feature type="domain" description="Pyruvate carboxyltransferase" evidence="10">
    <location>
        <begin position="51"/>
        <end position="326"/>
    </location>
</feature>
<evidence type="ECO:0000256" key="3">
    <source>
        <dbReference type="ARBA" id="ARBA00009767"/>
    </source>
</evidence>
<dbReference type="CDD" id="cd07942">
    <property type="entry name" value="DRE_TIM_LeuA"/>
    <property type="match status" value="1"/>
</dbReference>
<gene>
    <name evidence="12" type="primary">Piso0_000505</name>
    <name evidence="11" type="ORF">GNLVRS01_PISO0A10824g</name>
    <name evidence="12" type="ORF">GNLVRS01_PISO0B10891g</name>
</gene>
<evidence type="ECO:0000256" key="2">
    <source>
        <dbReference type="ARBA" id="ARBA00004689"/>
    </source>
</evidence>
<dbReference type="Pfam" id="PF22615">
    <property type="entry name" value="IPMS_D2"/>
    <property type="match status" value="1"/>
</dbReference>
<dbReference type="EMBL" id="FO082059">
    <property type="protein sequence ID" value="CCE72902.1"/>
    <property type="molecule type" value="Genomic_DNA"/>
</dbReference>
<dbReference type="eggNOG" id="KOG2367">
    <property type="taxonomic scope" value="Eukaryota"/>
</dbReference>
<protein>
    <recommendedName>
        <fullName evidence="4">2-isopropylmalate synthase</fullName>
        <ecNumber evidence="4">2.3.3.13</ecNumber>
    </recommendedName>
</protein>
<dbReference type="OrthoDB" id="418791at2759"/>
<keyword evidence="9" id="KW-0100">Branched-chain amino acid biosynthesis</keyword>
<dbReference type="Pfam" id="PF00682">
    <property type="entry name" value="HMGL-like"/>
    <property type="match status" value="1"/>
</dbReference>
<comment type="similarity">
    <text evidence="3">Belongs to the alpha-IPM synthase/homocitrate synthase family. LeuA type 2 subfamily.</text>
</comment>
<evidence type="ECO:0000256" key="7">
    <source>
        <dbReference type="ARBA" id="ARBA00022679"/>
    </source>
</evidence>
<evidence type="ECO:0000256" key="1">
    <source>
        <dbReference type="ARBA" id="ARBA00001968"/>
    </source>
</evidence>
<dbReference type="NCBIfam" id="TIGR00970">
    <property type="entry name" value="leuA_yeast"/>
    <property type="match status" value="1"/>
</dbReference>
<dbReference type="InParanoid" id="G8YU62"/>
<comment type="pathway">
    <text evidence="2">Amino-acid biosynthesis; L-leucine biosynthesis; L-leucine from 3-methyl-2-oxobutanoate: step 1/4.</text>
</comment>